<dbReference type="Gene3D" id="1.20.120.450">
    <property type="entry name" value="dinb family like domain"/>
    <property type="match status" value="1"/>
</dbReference>
<dbReference type="RefSeq" id="WP_210100158.1">
    <property type="nucleotide sequence ID" value="NZ_BAABLK010000034.1"/>
</dbReference>
<reference evidence="3" key="1">
    <citation type="journal article" date="2019" name="Int. J. Syst. Evol. Microbiol.">
        <title>The Global Catalogue of Microorganisms (GCM) 10K type strain sequencing project: providing services to taxonomists for standard genome sequencing and annotation.</title>
        <authorList>
            <consortium name="The Broad Institute Genomics Platform"/>
            <consortium name="The Broad Institute Genome Sequencing Center for Infectious Disease"/>
            <person name="Wu L."/>
            <person name="Ma J."/>
        </authorList>
    </citation>
    <scope>NUCLEOTIDE SEQUENCE [LARGE SCALE GENOMIC DNA]</scope>
    <source>
        <strain evidence="3">JCM 18952</strain>
    </source>
</reference>
<evidence type="ECO:0000313" key="2">
    <source>
        <dbReference type="EMBL" id="GAA5227803.1"/>
    </source>
</evidence>
<gene>
    <name evidence="2" type="ORF">GCM10025778_23360</name>
</gene>
<feature type="domain" description="DinB-like" evidence="1">
    <location>
        <begin position="29"/>
        <end position="175"/>
    </location>
</feature>
<dbReference type="InterPro" id="IPR024775">
    <property type="entry name" value="DinB-like"/>
</dbReference>
<protein>
    <submittedName>
        <fullName evidence="2">DUF664 domain-containing protein</fullName>
    </submittedName>
</protein>
<proteinExistence type="predicted"/>
<name>A0ABP9TPY3_9MICC</name>
<dbReference type="Proteomes" id="UP001501257">
    <property type="component" value="Unassembled WGS sequence"/>
</dbReference>
<dbReference type="NCBIfam" id="NF047843">
    <property type="entry name" value="MST_Rv0443"/>
    <property type="match status" value="1"/>
</dbReference>
<dbReference type="InterPro" id="IPR034660">
    <property type="entry name" value="DinB/YfiT-like"/>
</dbReference>
<evidence type="ECO:0000313" key="3">
    <source>
        <dbReference type="Proteomes" id="UP001501257"/>
    </source>
</evidence>
<keyword evidence="3" id="KW-1185">Reference proteome</keyword>
<comment type="caution">
    <text evidence="2">The sequence shown here is derived from an EMBL/GenBank/DDBJ whole genome shotgun (WGS) entry which is preliminary data.</text>
</comment>
<accession>A0ABP9TPY3</accession>
<evidence type="ECO:0000259" key="1">
    <source>
        <dbReference type="Pfam" id="PF12867"/>
    </source>
</evidence>
<sequence>MGLKENGVETPAIMLLNDGFTRVHEGIGSLLTDATEPMLGFRASSTANPVGWLIWHLSRVQDDHFAHLAHALDPGSTAEQCWIASDWVSRFDLPYEVNDTGYGQSSEEVAAFGMYEAELLLGYHADVHERARKILAGLKDGDLATVIDTSWDPAVTAGSRLVSILGETTSHLGQAQLVHGIYNDRQN</sequence>
<dbReference type="SUPFAM" id="SSF109854">
    <property type="entry name" value="DinB/YfiT-like putative metalloenzymes"/>
    <property type="match status" value="1"/>
</dbReference>
<dbReference type="Pfam" id="PF12867">
    <property type="entry name" value="DinB_2"/>
    <property type="match status" value="1"/>
</dbReference>
<organism evidence="2 3">
    <name type="scientific">Paeniglutamicibacter antarcticus</name>
    <dbReference type="NCBI Taxonomy" id="494023"/>
    <lineage>
        <taxon>Bacteria</taxon>
        <taxon>Bacillati</taxon>
        <taxon>Actinomycetota</taxon>
        <taxon>Actinomycetes</taxon>
        <taxon>Micrococcales</taxon>
        <taxon>Micrococcaceae</taxon>
        <taxon>Paeniglutamicibacter</taxon>
    </lineage>
</organism>
<dbReference type="EMBL" id="BAABLK010000034">
    <property type="protein sequence ID" value="GAA5227803.1"/>
    <property type="molecule type" value="Genomic_DNA"/>
</dbReference>